<evidence type="ECO:0000256" key="5">
    <source>
        <dbReference type="ARBA" id="ARBA00022989"/>
    </source>
</evidence>
<keyword evidence="2 8" id="KW-0812">Transmembrane</keyword>
<dbReference type="CDD" id="cd18546">
    <property type="entry name" value="ABC_6TM_Rv0194_D2_like"/>
    <property type="match status" value="1"/>
</dbReference>
<dbReference type="PANTHER" id="PTHR43394:SF1">
    <property type="entry name" value="ATP-BINDING CASSETTE SUB-FAMILY B MEMBER 10, MITOCHONDRIAL"/>
    <property type="match status" value="1"/>
</dbReference>
<evidence type="ECO:0000313" key="11">
    <source>
        <dbReference type="EMBL" id="MFI2487483.1"/>
    </source>
</evidence>
<evidence type="ECO:0000256" key="1">
    <source>
        <dbReference type="ARBA" id="ARBA00004651"/>
    </source>
</evidence>
<evidence type="ECO:0000256" key="3">
    <source>
        <dbReference type="ARBA" id="ARBA00022741"/>
    </source>
</evidence>
<sequence>MTTTTDHTTATSGRRRPTDAAADDETRLGKEASRAVRSRSMRLLGDLLRPHKRALAWAAVLVVASTLGQVAGPWLVAVAIDKAVPALQDGSVTPLVLTGAGYLVAAVLGGVAAGAYVRAAARIAQAVLLDLRRRVFRQTQRLSLEFHESYTSGRIISRQTSDLEALRELLDGGLTGVVSSLLLMVFTFVSLLLIDWRSGLVLAVAFIPAWLLTRWFQRMSQRYYREQRTASARLIVKFVETMTGMRAVQAFRREPTTEADYGKLGEDYRDANLQIFGVNGRFQPGLILIGNLTVVAALAVGGWRVLDGALEVGVLAAVLLYCKRFFQPVQQLGMFYNAFQSATAALEKVSGLLAEEPTVVEPANPTPLAPAGGQARGELRLDHVRFQYGEGPVVLTDLDLTIPAGQTVAVVGTTGAGKSTVAKLVTRFYDASAGAVRLDGIDVRDLSSTDLRRAVVMVTQEAYLFSGSVRENIALGRPGASQEEIEAAARAVGAHEFVMEMPDGYDTDVNKRGGRVSAGQRQLLSFARAFLADPAVLVLDEATSSLDMPGERLVQRGLQTLLADRTAIIIAHRLSTVAIADRVLVMEHGAVVEDGTPAELIAGDGRYARLHEAWQDSLV</sequence>
<dbReference type="PROSITE" id="PS00211">
    <property type="entry name" value="ABC_TRANSPORTER_1"/>
    <property type="match status" value="1"/>
</dbReference>
<dbReference type="PANTHER" id="PTHR43394">
    <property type="entry name" value="ATP-DEPENDENT PERMEASE MDL1, MITOCHONDRIAL"/>
    <property type="match status" value="1"/>
</dbReference>
<evidence type="ECO:0000256" key="6">
    <source>
        <dbReference type="ARBA" id="ARBA00023136"/>
    </source>
</evidence>
<feature type="compositionally biased region" description="Low complexity" evidence="7">
    <location>
        <begin position="1"/>
        <end position="11"/>
    </location>
</feature>
<feature type="region of interest" description="Disordered" evidence="7">
    <location>
        <begin position="1"/>
        <end position="33"/>
    </location>
</feature>
<dbReference type="Gene3D" id="3.40.50.300">
    <property type="entry name" value="P-loop containing nucleotide triphosphate hydrolases"/>
    <property type="match status" value="1"/>
</dbReference>
<keyword evidence="12" id="KW-1185">Reference proteome</keyword>
<dbReference type="SUPFAM" id="SSF90123">
    <property type="entry name" value="ABC transporter transmembrane region"/>
    <property type="match status" value="1"/>
</dbReference>
<dbReference type="SUPFAM" id="SSF52540">
    <property type="entry name" value="P-loop containing nucleoside triphosphate hydrolases"/>
    <property type="match status" value="1"/>
</dbReference>
<keyword evidence="4 11" id="KW-0067">ATP-binding</keyword>
<reference evidence="11 12" key="1">
    <citation type="submission" date="2024-10" db="EMBL/GenBank/DDBJ databases">
        <title>The Natural Products Discovery Center: Release of the First 8490 Sequenced Strains for Exploring Actinobacteria Biosynthetic Diversity.</title>
        <authorList>
            <person name="Kalkreuter E."/>
            <person name="Kautsar S.A."/>
            <person name="Yang D."/>
            <person name="Bader C.D."/>
            <person name="Teijaro C.N."/>
            <person name="Fluegel L."/>
            <person name="Davis C.M."/>
            <person name="Simpson J.R."/>
            <person name="Lauterbach L."/>
            <person name="Steele A.D."/>
            <person name="Gui C."/>
            <person name="Meng S."/>
            <person name="Li G."/>
            <person name="Viehrig K."/>
            <person name="Ye F."/>
            <person name="Su P."/>
            <person name="Kiefer A.F."/>
            <person name="Nichols A."/>
            <person name="Cepeda A.J."/>
            <person name="Yan W."/>
            <person name="Fan B."/>
            <person name="Jiang Y."/>
            <person name="Adhikari A."/>
            <person name="Zheng C.-J."/>
            <person name="Schuster L."/>
            <person name="Cowan T.M."/>
            <person name="Smanski M.J."/>
            <person name="Chevrette M.G."/>
            <person name="De Carvalho L.P.S."/>
            <person name="Shen B."/>
        </authorList>
    </citation>
    <scope>NUCLEOTIDE SEQUENCE [LARGE SCALE GENOMIC DNA]</scope>
    <source>
        <strain evidence="11 12">NPDC019481</strain>
    </source>
</reference>
<dbReference type="RefSeq" id="WP_397404248.1">
    <property type="nucleotide sequence ID" value="NZ_JBIRYI010000006.1"/>
</dbReference>
<gene>
    <name evidence="11" type="ORF">ACH47X_11270</name>
</gene>
<comment type="caution">
    <text evidence="11">The sequence shown here is derived from an EMBL/GenBank/DDBJ whole genome shotgun (WGS) entry which is preliminary data.</text>
</comment>
<feature type="compositionally biased region" description="Basic and acidic residues" evidence="7">
    <location>
        <begin position="24"/>
        <end position="33"/>
    </location>
</feature>
<dbReference type="InterPro" id="IPR003593">
    <property type="entry name" value="AAA+_ATPase"/>
</dbReference>
<proteinExistence type="predicted"/>
<evidence type="ECO:0000259" key="9">
    <source>
        <dbReference type="PROSITE" id="PS50893"/>
    </source>
</evidence>
<accession>A0ABW7XIX7</accession>
<evidence type="ECO:0000256" key="4">
    <source>
        <dbReference type="ARBA" id="ARBA00022840"/>
    </source>
</evidence>
<comment type="subcellular location">
    <subcellularLocation>
        <location evidence="1">Cell membrane</location>
        <topology evidence="1">Multi-pass membrane protein</topology>
    </subcellularLocation>
</comment>
<dbReference type="EMBL" id="JBIRYI010000006">
    <property type="protein sequence ID" value="MFI2487483.1"/>
    <property type="molecule type" value="Genomic_DNA"/>
</dbReference>
<dbReference type="InterPro" id="IPR017871">
    <property type="entry name" value="ABC_transporter-like_CS"/>
</dbReference>
<dbReference type="Pfam" id="PF00664">
    <property type="entry name" value="ABC_membrane"/>
    <property type="match status" value="1"/>
</dbReference>
<dbReference type="PROSITE" id="PS50893">
    <property type="entry name" value="ABC_TRANSPORTER_2"/>
    <property type="match status" value="1"/>
</dbReference>
<evidence type="ECO:0000256" key="8">
    <source>
        <dbReference type="SAM" id="Phobius"/>
    </source>
</evidence>
<evidence type="ECO:0000256" key="7">
    <source>
        <dbReference type="SAM" id="MobiDB-lite"/>
    </source>
</evidence>
<dbReference type="GO" id="GO:0005524">
    <property type="term" value="F:ATP binding"/>
    <property type="evidence" value="ECO:0007669"/>
    <property type="project" value="UniProtKB-KW"/>
</dbReference>
<feature type="domain" description="ABC transmembrane type-1" evidence="10">
    <location>
        <begin position="56"/>
        <end position="341"/>
    </location>
</feature>
<dbReference type="Proteomes" id="UP001611580">
    <property type="component" value="Unassembled WGS sequence"/>
</dbReference>
<feature type="transmembrane region" description="Helical" evidence="8">
    <location>
        <begin position="95"/>
        <end position="117"/>
    </location>
</feature>
<evidence type="ECO:0000259" key="10">
    <source>
        <dbReference type="PROSITE" id="PS50929"/>
    </source>
</evidence>
<dbReference type="InterPro" id="IPR027417">
    <property type="entry name" value="P-loop_NTPase"/>
</dbReference>
<dbReference type="InterPro" id="IPR003439">
    <property type="entry name" value="ABC_transporter-like_ATP-bd"/>
</dbReference>
<feature type="transmembrane region" description="Helical" evidence="8">
    <location>
        <begin position="285"/>
        <end position="303"/>
    </location>
</feature>
<dbReference type="InterPro" id="IPR039421">
    <property type="entry name" value="Type_1_exporter"/>
</dbReference>
<organism evidence="11 12">
    <name type="scientific">Promicromonospora kroppenstedtii</name>
    <dbReference type="NCBI Taxonomy" id="440482"/>
    <lineage>
        <taxon>Bacteria</taxon>
        <taxon>Bacillati</taxon>
        <taxon>Actinomycetota</taxon>
        <taxon>Actinomycetes</taxon>
        <taxon>Micrococcales</taxon>
        <taxon>Promicromonosporaceae</taxon>
        <taxon>Promicromonospora</taxon>
    </lineage>
</organism>
<feature type="transmembrane region" description="Helical" evidence="8">
    <location>
        <begin position="200"/>
        <end position="216"/>
    </location>
</feature>
<dbReference type="InterPro" id="IPR011527">
    <property type="entry name" value="ABC1_TM_dom"/>
</dbReference>
<evidence type="ECO:0000313" key="12">
    <source>
        <dbReference type="Proteomes" id="UP001611580"/>
    </source>
</evidence>
<name>A0ABW7XIX7_9MICO</name>
<protein>
    <submittedName>
        <fullName evidence="11">ABC transporter ATP-binding protein</fullName>
    </submittedName>
</protein>
<dbReference type="Gene3D" id="1.20.1560.10">
    <property type="entry name" value="ABC transporter type 1, transmembrane domain"/>
    <property type="match status" value="1"/>
</dbReference>
<feature type="domain" description="ABC transporter" evidence="9">
    <location>
        <begin position="379"/>
        <end position="613"/>
    </location>
</feature>
<keyword evidence="5 8" id="KW-1133">Transmembrane helix</keyword>
<evidence type="ECO:0000256" key="2">
    <source>
        <dbReference type="ARBA" id="ARBA00022692"/>
    </source>
</evidence>
<dbReference type="InterPro" id="IPR036640">
    <property type="entry name" value="ABC1_TM_sf"/>
</dbReference>
<dbReference type="SMART" id="SM00382">
    <property type="entry name" value="AAA"/>
    <property type="match status" value="1"/>
</dbReference>
<dbReference type="Pfam" id="PF00005">
    <property type="entry name" value="ABC_tran"/>
    <property type="match status" value="1"/>
</dbReference>
<keyword evidence="6 8" id="KW-0472">Membrane</keyword>
<dbReference type="PROSITE" id="PS50929">
    <property type="entry name" value="ABC_TM1F"/>
    <property type="match status" value="1"/>
</dbReference>
<feature type="transmembrane region" description="Helical" evidence="8">
    <location>
        <begin position="173"/>
        <end position="194"/>
    </location>
</feature>
<keyword evidence="3" id="KW-0547">Nucleotide-binding</keyword>
<feature type="transmembrane region" description="Helical" evidence="8">
    <location>
        <begin position="54"/>
        <end position="75"/>
    </location>
</feature>